<accession>A0ABW5LR41</accession>
<feature type="domain" description="SnoaL-like" evidence="1">
    <location>
        <begin position="41"/>
        <end position="153"/>
    </location>
</feature>
<evidence type="ECO:0000313" key="3">
    <source>
        <dbReference type="Proteomes" id="UP001597508"/>
    </source>
</evidence>
<dbReference type="InterPro" id="IPR032710">
    <property type="entry name" value="NTF2-like_dom_sf"/>
</dbReference>
<gene>
    <name evidence="2" type="ORF">ACFSRZ_07630</name>
</gene>
<evidence type="ECO:0000313" key="2">
    <source>
        <dbReference type="EMBL" id="MFD2567237.1"/>
    </source>
</evidence>
<dbReference type="Pfam" id="PF13474">
    <property type="entry name" value="SnoaL_3"/>
    <property type="match status" value="1"/>
</dbReference>
<evidence type="ECO:0000259" key="1">
    <source>
        <dbReference type="Pfam" id="PF13474"/>
    </source>
</evidence>
<protein>
    <submittedName>
        <fullName evidence="2">Nuclear transport factor 2 family protein</fullName>
    </submittedName>
</protein>
<proteinExistence type="predicted"/>
<comment type="caution">
    <text evidence="2">The sequence shown here is derived from an EMBL/GenBank/DDBJ whole genome shotgun (WGS) entry which is preliminary data.</text>
</comment>
<dbReference type="RefSeq" id="WP_379665945.1">
    <property type="nucleotide sequence ID" value="NZ_JBHULH010000003.1"/>
</dbReference>
<dbReference type="InterPro" id="IPR037401">
    <property type="entry name" value="SnoaL-like"/>
</dbReference>
<keyword evidence="3" id="KW-1185">Reference proteome</keyword>
<name>A0ABW5LR41_9FLAO</name>
<dbReference type="Proteomes" id="UP001597508">
    <property type="component" value="Unassembled WGS sequence"/>
</dbReference>
<organism evidence="2 3">
    <name type="scientific">Pseudotenacibaculum haliotis</name>
    <dbReference type="NCBI Taxonomy" id="1862138"/>
    <lineage>
        <taxon>Bacteria</taxon>
        <taxon>Pseudomonadati</taxon>
        <taxon>Bacteroidota</taxon>
        <taxon>Flavobacteriia</taxon>
        <taxon>Flavobacteriales</taxon>
        <taxon>Flavobacteriaceae</taxon>
        <taxon>Pseudotenacibaculum</taxon>
    </lineage>
</organism>
<sequence length="178" mass="20315">MKAKKKIKQLSFLIAAFVLFSCNVKSPAKTDAEKEAISTQVNTFLDQWHLAASEADFDGYFNKMDSLSIFIGTDATENWNKSEFVAFSKPYFDRGRAWSFTAIDRNTYMNNDASFIWFDELLSTWMGLCRGSGVLQKKGDEFTLKHYVLSVTVPNDDIQKLIDVKKETDSIIAKTFEK</sequence>
<dbReference type="SUPFAM" id="SSF54427">
    <property type="entry name" value="NTF2-like"/>
    <property type="match status" value="1"/>
</dbReference>
<dbReference type="PROSITE" id="PS51257">
    <property type="entry name" value="PROKAR_LIPOPROTEIN"/>
    <property type="match status" value="1"/>
</dbReference>
<dbReference type="EMBL" id="JBHULH010000003">
    <property type="protein sequence ID" value="MFD2567237.1"/>
    <property type="molecule type" value="Genomic_DNA"/>
</dbReference>
<reference evidence="3" key="1">
    <citation type="journal article" date="2019" name="Int. J. Syst. Evol. Microbiol.">
        <title>The Global Catalogue of Microorganisms (GCM) 10K type strain sequencing project: providing services to taxonomists for standard genome sequencing and annotation.</title>
        <authorList>
            <consortium name="The Broad Institute Genomics Platform"/>
            <consortium name="The Broad Institute Genome Sequencing Center for Infectious Disease"/>
            <person name="Wu L."/>
            <person name="Ma J."/>
        </authorList>
    </citation>
    <scope>NUCLEOTIDE SEQUENCE [LARGE SCALE GENOMIC DNA]</scope>
    <source>
        <strain evidence="3">KCTC 52127</strain>
    </source>
</reference>